<evidence type="ECO:0000313" key="4">
    <source>
        <dbReference type="Proteomes" id="UP000321764"/>
    </source>
</evidence>
<dbReference type="EMBL" id="VKAD01000001">
    <property type="protein sequence ID" value="TXR54397.1"/>
    <property type="molecule type" value="Genomic_DNA"/>
</dbReference>
<dbReference type="Proteomes" id="UP000321764">
    <property type="component" value="Unassembled WGS sequence"/>
</dbReference>
<evidence type="ECO:0000256" key="1">
    <source>
        <dbReference type="ARBA" id="ARBA00022801"/>
    </source>
</evidence>
<dbReference type="Pfam" id="PF22784">
    <property type="entry name" value="PTP-SAK"/>
    <property type="match status" value="1"/>
</dbReference>
<dbReference type="OrthoDB" id="9806482at2"/>
<organism evidence="3 4">
    <name type="scientific">Reinekea thalattae</name>
    <dbReference type="NCBI Taxonomy" id="2593301"/>
    <lineage>
        <taxon>Bacteria</taxon>
        <taxon>Pseudomonadati</taxon>
        <taxon>Pseudomonadota</taxon>
        <taxon>Gammaproteobacteria</taxon>
        <taxon>Oceanospirillales</taxon>
        <taxon>Saccharospirillaceae</taxon>
        <taxon>Reinekea</taxon>
    </lineage>
</organism>
<evidence type="ECO:0000259" key="2">
    <source>
        <dbReference type="PROSITE" id="PS50056"/>
    </source>
</evidence>
<dbReference type="PROSITE" id="PS50056">
    <property type="entry name" value="TYR_PHOSPHATASE_2"/>
    <property type="match status" value="1"/>
</dbReference>
<dbReference type="PROSITE" id="PS00383">
    <property type="entry name" value="TYR_PHOSPHATASE_1"/>
    <property type="match status" value="1"/>
</dbReference>
<sequence>MHPHDTLALANGSTFVFTPCPGTKETSISDALTVLQQAGATAVITMNGDAELSQLGVATLGDEIADMGMRWFQLPVEDDCEPEAAFAEAWQANKAALLELVENKNTLAIHCRGGTGRTGLMAAILMLEAGFSWQETKTQIQSIRPKALTLAPHLNYLKTHYSIGE</sequence>
<name>A0A5C8Z9I4_9GAMM</name>
<feature type="domain" description="Tyrosine specific protein phosphatases" evidence="2">
    <location>
        <begin position="107"/>
        <end position="155"/>
    </location>
</feature>
<dbReference type="Gene3D" id="3.90.190.10">
    <property type="entry name" value="Protein tyrosine phosphatase superfamily"/>
    <property type="match status" value="1"/>
</dbReference>
<gene>
    <name evidence="3" type="ORF">FME95_07620</name>
</gene>
<dbReference type="InterPro" id="IPR000387">
    <property type="entry name" value="Tyr_Pase_dom"/>
</dbReference>
<evidence type="ECO:0000313" key="3">
    <source>
        <dbReference type="EMBL" id="TXR54397.1"/>
    </source>
</evidence>
<protein>
    <submittedName>
        <fullName evidence="3">Protein phosphatase</fullName>
    </submittedName>
</protein>
<dbReference type="GO" id="GO:0016791">
    <property type="term" value="F:phosphatase activity"/>
    <property type="evidence" value="ECO:0007669"/>
    <property type="project" value="UniProtKB-ARBA"/>
</dbReference>
<dbReference type="RefSeq" id="WP_147713795.1">
    <property type="nucleotide sequence ID" value="NZ_VKAD01000001.1"/>
</dbReference>
<keyword evidence="1" id="KW-0378">Hydrolase</keyword>
<dbReference type="AlphaFoldDB" id="A0A5C8Z9I4"/>
<reference evidence="3 4" key="1">
    <citation type="submission" date="2019-07" db="EMBL/GenBank/DDBJ databases">
        <title>Reinekea sp. strain SSH23 genome sequencing and assembly.</title>
        <authorList>
            <person name="Kim I."/>
        </authorList>
    </citation>
    <scope>NUCLEOTIDE SEQUENCE [LARGE SCALE GENOMIC DNA]</scope>
    <source>
        <strain evidence="3 4">SSH23</strain>
    </source>
</reference>
<dbReference type="InterPro" id="IPR029021">
    <property type="entry name" value="Prot-tyrosine_phosphatase-like"/>
</dbReference>
<proteinExistence type="predicted"/>
<dbReference type="InterPro" id="IPR016130">
    <property type="entry name" value="Tyr_Pase_AS"/>
</dbReference>
<dbReference type="InterPro" id="IPR057023">
    <property type="entry name" value="PTP-SAK"/>
</dbReference>
<accession>A0A5C8Z9I4</accession>
<dbReference type="SUPFAM" id="SSF52799">
    <property type="entry name" value="(Phosphotyrosine protein) phosphatases II"/>
    <property type="match status" value="1"/>
</dbReference>
<comment type="caution">
    <text evidence="3">The sequence shown here is derived from an EMBL/GenBank/DDBJ whole genome shotgun (WGS) entry which is preliminary data.</text>
</comment>
<keyword evidence="4" id="KW-1185">Reference proteome</keyword>